<feature type="compositionally biased region" description="Basic and acidic residues" evidence="1">
    <location>
        <begin position="131"/>
        <end position="144"/>
    </location>
</feature>
<evidence type="ECO:0000313" key="2">
    <source>
        <dbReference type="EMBL" id="PMD25258.1"/>
    </source>
</evidence>
<accession>A0A2J6QGA8</accession>
<name>A0A2J6QGA8_9HELO</name>
<feature type="compositionally biased region" description="Gly residues" evidence="1">
    <location>
        <begin position="99"/>
        <end position="111"/>
    </location>
</feature>
<dbReference type="Proteomes" id="UP000235672">
    <property type="component" value="Unassembled WGS sequence"/>
</dbReference>
<organism evidence="2 3">
    <name type="scientific">Hyaloscypha hepaticicola</name>
    <dbReference type="NCBI Taxonomy" id="2082293"/>
    <lineage>
        <taxon>Eukaryota</taxon>
        <taxon>Fungi</taxon>
        <taxon>Dikarya</taxon>
        <taxon>Ascomycota</taxon>
        <taxon>Pezizomycotina</taxon>
        <taxon>Leotiomycetes</taxon>
        <taxon>Helotiales</taxon>
        <taxon>Hyaloscyphaceae</taxon>
        <taxon>Hyaloscypha</taxon>
    </lineage>
</organism>
<evidence type="ECO:0000313" key="3">
    <source>
        <dbReference type="Proteomes" id="UP000235672"/>
    </source>
</evidence>
<sequence>MVEIDLNAPASLDSLLTSLFIGPKVGKVNTSPGQSGFKTKSGTLAWPFTLLFNCCSTQLLRNAIRPLFYVKGEGGAGEDKRTSGQAEWTLAAAWRNPVPGGGGGGGGGGGKPEARSQKPVQHQPPSTSYFRQEHARSTDLPKQP</sequence>
<protein>
    <submittedName>
        <fullName evidence="2">Uncharacterized protein</fullName>
    </submittedName>
</protein>
<dbReference type="EMBL" id="KZ613470">
    <property type="protein sequence ID" value="PMD25258.1"/>
    <property type="molecule type" value="Genomic_DNA"/>
</dbReference>
<feature type="compositionally biased region" description="Polar residues" evidence="1">
    <location>
        <begin position="118"/>
        <end position="130"/>
    </location>
</feature>
<feature type="region of interest" description="Disordered" evidence="1">
    <location>
        <begin position="91"/>
        <end position="144"/>
    </location>
</feature>
<keyword evidence="3" id="KW-1185">Reference proteome</keyword>
<proteinExistence type="predicted"/>
<dbReference type="AlphaFoldDB" id="A0A2J6QGA8"/>
<evidence type="ECO:0000256" key="1">
    <source>
        <dbReference type="SAM" id="MobiDB-lite"/>
    </source>
</evidence>
<gene>
    <name evidence="2" type="ORF">NA56DRAFT_699176</name>
</gene>
<reference evidence="2 3" key="1">
    <citation type="submission" date="2016-05" db="EMBL/GenBank/DDBJ databases">
        <title>A degradative enzymes factory behind the ericoid mycorrhizal symbiosis.</title>
        <authorList>
            <consortium name="DOE Joint Genome Institute"/>
            <person name="Martino E."/>
            <person name="Morin E."/>
            <person name="Grelet G."/>
            <person name="Kuo A."/>
            <person name="Kohler A."/>
            <person name="Daghino S."/>
            <person name="Barry K."/>
            <person name="Choi C."/>
            <person name="Cichocki N."/>
            <person name="Clum A."/>
            <person name="Copeland A."/>
            <person name="Hainaut M."/>
            <person name="Haridas S."/>
            <person name="Labutti K."/>
            <person name="Lindquist E."/>
            <person name="Lipzen A."/>
            <person name="Khouja H.-R."/>
            <person name="Murat C."/>
            <person name="Ohm R."/>
            <person name="Olson A."/>
            <person name="Spatafora J."/>
            <person name="Veneault-Fourrey C."/>
            <person name="Henrissat B."/>
            <person name="Grigoriev I."/>
            <person name="Martin F."/>
            <person name="Perotto S."/>
        </authorList>
    </citation>
    <scope>NUCLEOTIDE SEQUENCE [LARGE SCALE GENOMIC DNA]</scope>
    <source>
        <strain evidence="2 3">UAMH 7357</strain>
    </source>
</reference>